<dbReference type="OrthoDB" id="7299464at2"/>
<sequence>MPALPISQLPTSAALTGVELLPAVQDGATVRATVAQLRAGLAEVAHGHALADVSGLPAALASKRAVGRRSLWLPAATLNAPASGGAVAGSTDSPSHGVVLRTLDFAADAVTTAQALIALPKAWNRGSLTVQPLWTASGGGGSVVWSVGGVALGDGDGLDAAGGAPVTLTDALTTADALHAAPESPAITLAGTPTADGLTLLTIARAAEDAADTLDAPARLLGLRVFYLVDAASDD</sequence>
<name>A0A418VV93_9PROT</name>
<dbReference type="RefSeq" id="WP_119831128.1">
    <property type="nucleotide sequence ID" value="NZ_QYUL01000002.1"/>
</dbReference>
<dbReference type="Proteomes" id="UP000283458">
    <property type="component" value="Unassembled WGS sequence"/>
</dbReference>
<evidence type="ECO:0000313" key="2">
    <source>
        <dbReference type="Proteomes" id="UP000283458"/>
    </source>
</evidence>
<dbReference type="AlphaFoldDB" id="A0A418VV93"/>
<organism evidence="1 2">
    <name type="scientific">Azospirillum cavernae</name>
    <dbReference type="NCBI Taxonomy" id="2320860"/>
    <lineage>
        <taxon>Bacteria</taxon>
        <taxon>Pseudomonadati</taxon>
        <taxon>Pseudomonadota</taxon>
        <taxon>Alphaproteobacteria</taxon>
        <taxon>Rhodospirillales</taxon>
        <taxon>Azospirillaceae</taxon>
        <taxon>Azospirillum</taxon>
    </lineage>
</organism>
<reference evidence="1 2" key="1">
    <citation type="submission" date="2018-09" db="EMBL/GenBank/DDBJ databases">
        <authorList>
            <person name="Zhu H."/>
        </authorList>
    </citation>
    <scope>NUCLEOTIDE SEQUENCE [LARGE SCALE GENOMIC DNA]</scope>
    <source>
        <strain evidence="1 2">K2W22B-5</strain>
    </source>
</reference>
<keyword evidence="2" id="KW-1185">Reference proteome</keyword>
<gene>
    <name evidence="1" type="ORF">D3877_12480</name>
</gene>
<evidence type="ECO:0000313" key="1">
    <source>
        <dbReference type="EMBL" id="RJF81039.1"/>
    </source>
</evidence>
<proteinExistence type="predicted"/>
<accession>A0A418VV93</accession>
<protein>
    <submittedName>
        <fullName evidence="1">Uncharacterized protein</fullName>
    </submittedName>
</protein>
<dbReference type="EMBL" id="QYUL01000002">
    <property type="protein sequence ID" value="RJF81039.1"/>
    <property type="molecule type" value="Genomic_DNA"/>
</dbReference>
<comment type="caution">
    <text evidence="1">The sequence shown here is derived from an EMBL/GenBank/DDBJ whole genome shotgun (WGS) entry which is preliminary data.</text>
</comment>